<dbReference type="InterPro" id="IPR023631">
    <property type="entry name" value="Amidase_dom"/>
</dbReference>
<dbReference type="InterPro" id="IPR036928">
    <property type="entry name" value="AS_sf"/>
</dbReference>
<sequence>MFTVRGGACLAMPNRRESDMDEIIRWSAVETAKALAKGDVKVAEVTRAHLDRVADCEPGLRAVVDPLDEAAMAQAEEMDANRPKDLPALWGLPVTIKTNVDFEGHTNPNGIPALNEAICERDAPVVRNMRAGGAVVIGRTSTPEFSLRFFTSNPIWGRTLNPWDKGLTSGGSSGGASSAVACGMGVMAHGNDLGGSLRYPAYCVGGATLRPSMGRVPAFNPSAPAERPPLLQSMSVQGVIARSMGDVRLSYDVLRRRSSDDPLWNAAPDSGRAREDSPRRVGWCVDPFGDGVDSDVARAVEAAVGAAKQAGYEPVEVTPPMAAEAAQTWGLLLNTEIKVMMLESIRKMGSEAVNGLIDTMLELYPPQDVAGLLQAQARRLTIQREWARMFDYVDALIMPVSSLPPMRADQDFEEPESVPGIMKAQRFMHVGNLLGLPAATVRTLDAAPIPLGVQVVGDRMDDVICLDVAEAIERELALDLGPIDPR</sequence>
<dbReference type="InterPro" id="IPR020556">
    <property type="entry name" value="Amidase_CS"/>
</dbReference>
<dbReference type="PANTHER" id="PTHR11895">
    <property type="entry name" value="TRANSAMIDASE"/>
    <property type="match status" value="1"/>
</dbReference>
<reference evidence="4 5" key="1">
    <citation type="submission" date="2019-07" db="EMBL/GenBank/DDBJ databases">
        <title>Aquicoccus porphyridii gen. nov., sp. nov., isolated from a small marine red alga, Porphyridium marinum.</title>
        <authorList>
            <person name="Liu L."/>
        </authorList>
    </citation>
    <scope>NUCLEOTIDE SEQUENCE [LARGE SCALE GENOMIC DNA]</scope>
    <source>
        <strain evidence="4 5">L1 8-17</strain>
    </source>
</reference>
<evidence type="ECO:0000256" key="2">
    <source>
        <dbReference type="SAM" id="MobiDB-lite"/>
    </source>
</evidence>
<evidence type="ECO:0000256" key="1">
    <source>
        <dbReference type="ARBA" id="ARBA00009199"/>
    </source>
</evidence>
<dbReference type="EC" id="3.5.1.4" evidence="4"/>
<comment type="similarity">
    <text evidence="1">Belongs to the amidase family.</text>
</comment>
<gene>
    <name evidence="4" type="ORF">FLO80_20050</name>
</gene>
<name>A0A5A9YY48_9RHOB</name>
<feature type="domain" description="Amidase" evidence="3">
    <location>
        <begin position="44"/>
        <end position="466"/>
    </location>
</feature>
<protein>
    <submittedName>
        <fullName evidence="4">Amidase</fullName>
        <ecNumber evidence="4">3.5.1.4</ecNumber>
    </submittedName>
</protein>
<dbReference type="InterPro" id="IPR000120">
    <property type="entry name" value="Amidase"/>
</dbReference>
<dbReference type="Gene3D" id="3.90.1300.10">
    <property type="entry name" value="Amidase signature (AS) domain"/>
    <property type="match status" value="1"/>
</dbReference>
<dbReference type="SUPFAM" id="SSF75304">
    <property type="entry name" value="Amidase signature (AS) enzymes"/>
    <property type="match status" value="1"/>
</dbReference>
<dbReference type="AlphaFoldDB" id="A0A5A9YY48"/>
<keyword evidence="4" id="KW-0378">Hydrolase</keyword>
<feature type="region of interest" description="Disordered" evidence="2">
    <location>
        <begin position="260"/>
        <end position="279"/>
    </location>
</feature>
<evidence type="ECO:0000313" key="5">
    <source>
        <dbReference type="Proteomes" id="UP000325291"/>
    </source>
</evidence>
<accession>A0A5A9YY48</accession>
<organism evidence="4 5">
    <name type="scientific">Aquicoccus porphyridii</name>
    <dbReference type="NCBI Taxonomy" id="1852029"/>
    <lineage>
        <taxon>Bacteria</taxon>
        <taxon>Pseudomonadati</taxon>
        <taxon>Pseudomonadota</taxon>
        <taxon>Alphaproteobacteria</taxon>
        <taxon>Rhodobacterales</taxon>
        <taxon>Paracoccaceae</taxon>
        <taxon>Aquicoccus</taxon>
    </lineage>
</organism>
<proteinExistence type="inferred from homology"/>
<dbReference type="PANTHER" id="PTHR11895:SF7">
    <property type="entry name" value="GLUTAMYL-TRNA(GLN) AMIDOTRANSFERASE SUBUNIT A, MITOCHONDRIAL"/>
    <property type="match status" value="1"/>
</dbReference>
<dbReference type="Pfam" id="PF01425">
    <property type="entry name" value="Amidase"/>
    <property type="match status" value="1"/>
</dbReference>
<comment type="caution">
    <text evidence="4">The sequence shown here is derived from an EMBL/GenBank/DDBJ whole genome shotgun (WGS) entry which is preliminary data.</text>
</comment>
<evidence type="ECO:0000259" key="3">
    <source>
        <dbReference type="Pfam" id="PF01425"/>
    </source>
</evidence>
<dbReference type="GO" id="GO:0004040">
    <property type="term" value="F:amidase activity"/>
    <property type="evidence" value="ECO:0007669"/>
    <property type="project" value="UniProtKB-EC"/>
</dbReference>
<dbReference type="Proteomes" id="UP000325291">
    <property type="component" value="Unassembled WGS sequence"/>
</dbReference>
<dbReference type="NCBIfam" id="NF005687">
    <property type="entry name" value="PRK07487.1"/>
    <property type="match status" value="1"/>
</dbReference>
<dbReference type="PROSITE" id="PS00571">
    <property type="entry name" value="AMIDASES"/>
    <property type="match status" value="1"/>
</dbReference>
<dbReference type="EMBL" id="VINQ01000025">
    <property type="protein sequence ID" value="KAA0909779.1"/>
    <property type="molecule type" value="Genomic_DNA"/>
</dbReference>
<keyword evidence="5" id="KW-1185">Reference proteome</keyword>
<evidence type="ECO:0000313" key="4">
    <source>
        <dbReference type="EMBL" id="KAA0909779.1"/>
    </source>
</evidence>